<proteinExistence type="predicted"/>
<keyword evidence="1" id="KW-1133">Transmembrane helix</keyword>
<accession>A0A1B1N4D7</accession>
<gene>
    <name evidence="2" type="ORF">AWM70_18195</name>
</gene>
<dbReference type="STRING" id="1462996.AWM70_18195"/>
<dbReference type="KEGG" id="pyg:AWM70_18195"/>
<evidence type="ECO:0000313" key="3">
    <source>
        <dbReference type="Proteomes" id="UP000092573"/>
    </source>
</evidence>
<dbReference type="Proteomes" id="UP000092573">
    <property type="component" value="Chromosome"/>
</dbReference>
<sequence>MFPNSPSGFDFMFSVFPYLFVIVFLLIIGSLLFRGARYARNVSSPRQSSFVKVVAKRTRVDHHGGTSSFTGDHLTSTPSRSHTYYYITLEFENGERKEFLDVKGLYGLVAEGDTGYAAVQGDWIVAFERTAPSYYS</sequence>
<dbReference type="EMBL" id="CP014167">
    <property type="protein sequence ID" value="ANS76277.1"/>
    <property type="molecule type" value="Genomic_DNA"/>
</dbReference>
<evidence type="ECO:0008006" key="4">
    <source>
        <dbReference type="Google" id="ProtNLM"/>
    </source>
</evidence>
<reference evidence="2 3" key="1">
    <citation type="submission" date="2016-01" db="EMBL/GenBank/DDBJ databases">
        <title>Complete Genome Sequence of Paenibacillus yonginensis DCY84, a novel Plant Growth-Promoting Bacteria with Elicitation of Induced Systemic Resistance.</title>
        <authorList>
            <person name="Kim Y.J."/>
            <person name="Yang D.C."/>
            <person name="Sukweenadhi J."/>
        </authorList>
    </citation>
    <scope>NUCLEOTIDE SEQUENCE [LARGE SCALE GENOMIC DNA]</scope>
    <source>
        <strain evidence="2 3">DCY84</strain>
    </source>
</reference>
<name>A0A1B1N4D7_9BACL</name>
<evidence type="ECO:0000313" key="2">
    <source>
        <dbReference type="EMBL" id="ANS76277.1"/>
    </source>
</evidence>
<dbReference type="Pfam" id="PF10694">
    <property type="entry name" value="DUF2500"/>
    <property type="match status" value="1"/>
</dbReference>
<keyword evidence="1" id="KW-0472">Membrane</keyword>
<dbReference type="InterPro" id="IPR019635">
    <property type="entry name" value="DUF2500"/>
</dbReference>
<organism evidence="2 3">
    <name type="scientific">Paenibacillus yonginensis</name>
    <dbReference type="NCBI Taxonomy" id="1462996"/>
    <lineage>
        <taxon>Bacteria</taxon>
        <taxon>Bacillati</taxon>
        <taxon>Bacillota</taxon>
        <taxon>Bacilli</taxon>
        <taxon>Bacillales</taxon>
        <taxon>Paenibacillaceae</taxon>
        <taxon>Paenibacillus</taxon>
    </lineage>
</organism>
<keyword evidence="3" id="KW-1185">Reference proteome</keyword>
<evidence type="ECO:0000256" key="1">
    <source>
        <dbReference type="SAM" id="Phobius"/>
    </source>
</evidence>
<feature type="transmembrane region" description="Helical" evidence="1">
    <location>
        <begin position="12"/>
        <end position="33"/>
    </location>
</feature>
<protein>
    <recommendedName>
        <fullName evidence="4">DUF2500 domain-containing protein</fullName>
    </recommendedName>
</protein>
<dbReference type="RefSeq" id="WP_068698766.1">
    <property type="nucleotide sequence ID" value="NZ_CP014167.1"/>
</dbReference>
<keyword evidence="1" id="KW-0812">Transmembrane</keyword>
<dbReference type="Gene3D" id="2.40.50.660">
    <property type="match status" value="1"/>
</dbReference>
<dbReference type="AlphaFoldDB" id="A0A1B1N4D7"/>